<dbReference type="Gene3D" id="1.10.3210.10">
    <property type="entry name" value="Hypothetical protein af1432"/>
    <property type="match status" value="1"/>
</dbReference>
<evidence type="ECO:0000259" key="3">
    <source>
        <dbReference type="PROSITE" id="PS51832"/>
    </source>
</evidence>
<dbReference type="OrthoDB" id="9804747at2"/>
<evidence type="ECO:0000313" key="5">
    <source>
        <dbReference type="Proteomes" id="UP000036923"/>
    </source>
</evidence>
<dbReference type="PROSITE" id="PS51832">
    <property type="entry name" value="HD_GYP"/>
    <property type="match status" value="1"/>
</dbReference>
<dbReference type="PROSITE" id="PS50887">
    <property type="entry name" value="GGDEF"/>
    <property type="match status" value="1"/>
</dbReference>
<gene>
    <name evidence="4" type="ORF">Bccel_4041</name>
</gene>
<dbReference type="SMART" id="SM00471">
    <property type="entry name" value="HDc"/>
    <property type="match status" value="1"/>
</dbReference>
<name>A0A0L6JTN3_9FIRM</name>
<dbReference type="SMART" id="SM00267">
    <property type="entry name" value="GGDEF"/>
    <property type="match status" value="1"/>
</dbReference>
<dbReference type="SUPFAM" id="SSF55073">
    <property type="entry name" value="Nucleotide cyclase"/>
    <property type="match status" value="1"/>
</dbReference>
<protein>
    <submittedName>
        <fullName evidence="4">Diguanylate cyclase and metal dependent phosphohydrolase</fullName>
    </submittedName>
</protein>
<feature type="transmembrane region" description="Helical" evidence="1">
    <location>
        <begin position="21"/>
        <end position="43"/>
    </location>
</feature>
<keyword evidence="1" id="KW-0472">Membrane</keyword>
<keyword evidence="1" id="KW-1133">Transmembrane helix</keyword>
<comment type="caution">
    <text evidence="4">The sequence shown here is derived from an EMBL/GenBank/DDBJ whole genome shotgun (WGS) entry which is preliminary data.</text>
</comment>
<dbReference type="InterPro" id="IPR043128">
    <property type="entry name" value="Rev_trsase/Diguanyl_cyclase"/>
</dbReference>
<dbReference type="NCBIfam" id="TIGR00254">
    <property type="entry name" value="GGDEF"/>
    <property type="match status" value="1"/>
</dbReference>
<dbReference type="CDD" id="cd01949">
    <property type="entry name" value="GGDEF"/>
    <property type="match status" value="1"/>
</dbReference>
<keyword evidence="5" id="KW-1185">Reference proteome</keyword>
<proteinExistence type="predicted"/>
<accession>A0A0L6JTN3</accession>
<keyword evidence="1" id="KW-0812">Transmembrane</keyword>
<dbReference type="InterPro" id="IPR037522">
    <property type="entry name" value="HD_GYP_dom"/>
</dbReference>
<reference evidence="5" key="1">
    <citation type="submission" date="2015-07" db="EMBL/GenBank/DDBJ databases">
        <title>Near-Complete Genome Sequence of the Cellulolytic Bacterium Bacteroides (Pseudobacteroides) cellulosolvens ATCC 35603.</title>
        <authorList>
            <person name="Dassa B."/>
            <person name="Utturkar S.M."/>
            <person name="Klingeman D.M."/>
            <person name="Hurt R.A."/>
            <person name="Keller M."/>
            <person name="Xu J."/>
            <person name="Reddy Y.H.K."/>
            <person name="Borovok I."/>
            <person name="Grinberg I.R."/>
            <person name="Lamed R."/>
            <person name="Zhivin O."/>
            <person name="Bayer E.A."/>
            <person name="Brown S.D."/>
        </authorList>
    </citation>
    <scope>NUCLEOTIDE SEQUENCE [LARGE SCALE GENOMIC DNA]</scope>
    <source>
        <strain evidence="5">DSM 2933</strain>
    </source>
</reference>
<dbReference type="InterPro" id="IPR029787">
    <property type="entry name" value="Nucleotide_cyclase"/>
</dbReference>
<dbReference type="EMBL" id="LGTC01000001">
    <property type="protein sequence ID" value="KNY28767.1"/>
    <property type="molecule type" value="Genomic_DNA"/>
</dbReference>
<keyword evidence="4" id="KW-0378">Hydrolase</keyword>
<feature type="transmembrane region" description="Helical" evidence="1">
    <location>
        <begin position="75"/>
        <end position="95"/>
    </location>
</feature>
<dbReference type="STRING" id="398512.Bccel_4041"/>
<dbReference type="PANTHER" id="PTHR43155:SF2">
    <property type="entry name" value="CYCLIC DI-GMP PHOSPHODIESTERASE PA4108"/>
    <property type="match status" value="1"/>
</dbReference>
<feature type="domain" description="HD-GYP" evidence="3">
    <location>
        <begin position="313"/>
        <end position="500"/>
    </location>
</feature>
<dbReference type="PATRIC" id="fig|398512.5.peg.4225"/>
<dbReference type="RefSeq" id="WP_152966050.1">
    <property type="nucleotide sequence ID" value="NZ_JQKC01000002.1"/>
</dbReference>
<dbReference type="AlphaFoldDB" id="A0A0L6JTN3"/>
<feature type="domain" description="GGDEF" evidence="2">
    <location>
        <begin position="166"/>
        <end position="301"/>
    </location>
</feature>
<dbReference type="Pfam" id="PF00990">
    <property type="entry name" value="GGDEF"/>
    <property type="match status" value="1"/>
</dbReference>
<dbReference type="Proteomes" id="UP000036923">
    <property type="component" value="Unassembled WGS sequence"/>
</dbReference>
<dbReference type="FunFam" id="3.30.70.270:FF:000001">
    <property type="entry name" value="Diguanylate cyclase domain protein"/>
    <property type="match status" value="1"/>
</dbReference>
<sequence length="500" mass="56800">MHRMDRFLNFIRYIGDEYLGNIFKITEFTMILLYYITFMVFFAQNMIPTELYTIIGQIQGFLALYAAYRFRFFGFAIVVSFEVVQAAFIVSRLIYEPNLSLVAGVVSKILTIISMIIVALLSNKQELQKRDLRRLAITDDLTDVYNQRYFNASIFNELEKSKKKRKSLGLILIDVDNFKKYNDIYGHEMGDEVLKSTASLIKVAAGSENLVFRYGGDEFAVLLPNSDQFNTTRVADNIRREFESQRHFCYTDGIGSQISLSMGISQYPDLATNRDELMNQADMALYHSKNLGKNKIHFYQDVISRIRKGISKDHQHLIGVFKTLLSTISAKDTYTLGHSERVSTYAVMLGEALNLGLNEISILQYAGLLHDIGKIEIPKTVLNKSSSLTCEEFELVKMHPVYSANILESLADIDQLVDFVKHHHEKYNGTGYPSGLYGSHISLGARILCIADSFDAMISERPYCSAMSADEALEELERCAGQHFDPELVEIFSSIMKAKV</sequence>
<dbReference type="CDD" id="cd00077">
    <property type="entry name" value="HDc"/>
    <property type="match status" value="1"/>
</dbReference>
<feature type="transmembrane region" description="Helical" evidence="1">
    <location>
        <begin position="49"/>
        <end position="68"/>
    </location>
</feature>
<dbReference type="InterPro" id="IPR000160">
    <property type="entry name" value="GGDEF_dom"/>
</dbReference>
<feature type="transmembrane region" description="Helical" evidence="1">
    <location>
        <begin position="101"/>
        <end position="121"/>
    </location>
</feature>
<dbReference type="eggNOG" id="COG3437">
    <property type="taxonomic scope" value="Bacteria"/>
</dbReference>
<evidence type="ECO:0000313" key="4">
    <source>
        <dbReference type="EMBL" id="KNY28767.1"/>
    </source>
</evidence>
<dbReference type="SUPFAM" id="SSF109604">
    <property type="entry name" value="HD-domain/PDEase-like"/>
    <property type="match status" value="1"/>
</dbReference>
<evidence type="ECO:0000256" key="1">
    <source>
        <dbReference type="SAM" id="Phobius"/>
    </source>
</evidence>
<organism evidence="4 5">
    <name type="scientific">Pseudobacteroides cellulosolvens ATCC 35603 = DSM 2933</name>
    <dbReference type="NCBI Taxonomy" id="398512"/>
    <lineage>
        <taxon>Bacteria</taxon>
        <taxon>Bacillati</taxon>
        <taxon>Bacillota</taxon>
        <taxon>Clostridia</taxon>
        <taxon>Eubacteriales</taxon>
        <taxon>Oscillospiraceae</taxon>
        <taxon>Pseudobacteroides</taxon>
    </lineage>
</organism>
<dbReference type="InterPro" id="IPR003607">
    <property type="entry name" value="HD/PDEase_dom"/>
</dbReference>
<dbReference type="Gene3D" id="3.30.70.270">
    <property type="match status" value="1"/>
</dbReference>
<dbReference type="PANTHER" id="PTHR43155">
    <property type="entry name" value="CYCLIC DI-GMP PHOSPHODIESTERASE PA4108-RELATED"/>
    <property type="match status" value="1"/>
</dbReference>
<dbReference type="GO" id="GO:0016787">
    <property type="term" value="F:hydrolase activity"/>
    <property type="evidence" value="ECO:0007669"/>
    <property type="project" value="UniProtKB-KW"/>
</dbReference>
<dbReference type="Pfam" id="PF13487">
    <property type="entry name" value="HD_5"/>
    <property type="match status" value="1"/>
</dbReference>
<evidence type="ECO:0000259" key="2">
    <source>
        <dbReference type="PROSITE" id="PS50887"/>
    </source>
</evidence>